<dbReference type="InterPro" id="IPR036249">
    <property type="entry name" value="Thioredoxin-like_sf"/>
</dbReference>
<evidence type="ECO:0000313" key="3">
    <source>
        <dbReference type="Proteomes" id="UP000001401"/>
    </source>
</evidence>
<dbReference type="PANTHER" id="PTHR10438">
    <property type="entry name" value="THIOREDOXIN"/>
    <property type="match status" value="1"/>
</dbReference>
<gene>
    <name evidence="2" type="ordered locus">Bcell_3286</name>
</gene>
<accession>E6U182</accession>
<dbReference type="CDD" id="cd02947">
    <property type="entry name" value="TRX_family"/>
    <property type="match status" value="1"/>
</dbReference>
<dbReference type="Gene3D" id="3.40.30.10">
    <property type="entry name" value="Glutaredoxin"/>
    <property type="match status" value="1"/>
</dbReference>
<protein>
    <submittedName>
        <fullName evidence="2">Thioredoxin domain-containing protein</fullName>
    </submittedName>
</protein>
<dbReference type="PROSITE" id="PS51352">
    <property type="entry name" value="THIOREDOXIN_2"/>
    <property type="match status" value="1"/>
</dbReference>
<dbReference type="STRING" id="649639.Bcell_3286"/>
<dbReference type="InterPro" id="IPR013766">
    <property type="entry name" value="Thioredoxin_domain"/>
</dbReference>
<proteinExistence type="predicted"/>
<dbReference type="RefSeq" id="WP_013489859.1">
    <property type="nucleotide sequence ID" value="NC_014829.1"/>
</dbReference>
<keyword evidence="3" id="KW-1185">Reference proteome</keyword>
<evidence type="ECO:0000313" key="2">
    <source>
        <dbReference type="EMBL" id="ADU31528.1"/>
    </source>
</evidence>
<dbReference type="AlphaFoldDB" id="E6U182"/>
<feature type="domain" description="Thioredoxin" evidence="1">
    <location>
        <begin position="1"/>
        <end position="105"/>
    </location>
</feature>
<name>E6U182_EVAC2</name>
<dbReference type="EMBL" id="CP002394">
    <property type="protein sequence ID" value="ADU31528.1"/>
    <property type="molecule type" value="Genomic_DNA"/>
</dbReference>
<evidence type="ECO:0000259" key="1">
    <source>
        <dbReference type="PROSITE" id="PS51352"/>
    </source>
</evidence>
<dbReference type="HOGENOM" id="CLU_090389_14_3_9"/>
<dbReference type="Pfam" id="PF00085">
    <property type="entry name" value="Thioredoxin"/>
    <property type="match status" value="1"/>
</dbReference>
<dbReference type="PANTHER" id="PTHR10438:SF468">
    <property type="entry name" value="THIOREDOXIN-1-RELATED"/>
    <property type="match status" value="1"/>
</dbReference>
<organism evidence="2 3">
    <name type="scientific">Evansella cellulosilytica (strain ATCC 21833 / DSM 2522 / FERM P-1141 / JCM 9156 / N-4)</name>
    <name type="common">Bacillus cellulosilyticus</name>
    <dbReference type="NCBI Taxonomy" id="649639"/>
    <lineage>
        <taxon>Bacteria</taxon>
        <taxon>Bacillati</taxon>
        <taxon>Bacillota</taxon>
        <taxon>Bacilli</taxon>
        <taxon>Bacillales</taxon>
        <taxon>Bacillaceae</taxon>
        <taxon>Evansella</taxon>
    </lineage>
</organism>
<sequence>MKQLESREQFEQLTNGTGTVFMFSAGWCPDCVVIEPDLPAIEKEFPEFDFYKVNRDEFIELCQELEIMGIPSFVAYKNGVEVNRFVNKNRKTKEEIVSFLREAKSK</sequence>
<dbReference type="InterPro" id="IPR050620">
    <property type="entry name" value="Thioredoxin_H-type-like"/>
</dbReference>
<dbReference type="OrthoDB" id="7629852at2"/>
<dbReference type="Proteomes" id="UP000001401">
    <property type="component" value="Chromosome"/>
</dbReference>
<dbReference type="KEGG" id="bco:Bcell_3286"/>
<dbReference type="SUPFAM" id="SSF52833">
    <property type="entry name" value="Thioredoxin-like"/>
    <property type="match status" value="1"/>
</dbReference>
<dbReference type="eggNOG" id="COG0526">
    <property type="taxonomic scope" value="Bacteria"/>
</dbReference>
<reference evidence="2" key="1">
    <citation type="submission" date="2010-12" db="EMBL/GenBank/DDBJ databases">
        <title>Complete sequence of Bacillus cellulosilyticus DSM 2522.</title>
        <authorList>
            <consortium name="US DOE Joint Genome Institute"/>
            <person name="Lucas S."/>
            <person name="Copeland A."/>
            <person name="Lapidus A."/>
            <person name="Cheng J.-F."/>
            <person name="Bruce D."/>
            <person name="Goodwin L."/>
            <person name="Pitluck S."/>
            <person name="Chertkov O."/>
            <person name="Detter J.C."/>
            <person name="Han C."/>
            <person name="Tapia R."/>
            <person name="Land M."/>
            <person name="Hauser L."/>
            <person name="Jeffries C."/>
            <person name="Kyrpides N."/>
            <person name="Ivanova N."/>
            <person name="Mikhailova N."/>
            <person name="Brumm P."/>
            <person name="Mead D."/>
            <person name="Woyke T."/>
        </authorList>
    </citation>
    <scope>NUCLEOTIDE SEQUENCE [LARGE SCALE GENOMIC DNA]</scope>
    <source>
        <strain evidence="2">DSM 2522</strain>
    </source>
</reference>